<accession>A0AAW2D942</accession>
<evidence type="ECO:0000256" key="1">
    <source>
        <dbReference type="SAM" id="MobiDB-lite"/>
    </source>
</evidence>
<evidence type="ECO:0000313" key="2">
    <source>
        <dbReference type="EMBL" id="KAL0006634.1"/>
    </source>
</evidence>
<reference evidence="2 3" key="1">
    <citation type="submission" date="2024-01" db="EMBL/GenBank/DDBJ databases">
        <title>A telomere-to-telomere, gap-free genome of sweet tea (Lithocarpus litseifolius).</title>
        <authorList>
            <person name="Zhou J."/>
        </authorList>
    </citation>
    <scope>NUCLEOTIDE SEQUENCE [LARGE SCALE GENOMIC DNA]</scope>
    <source>
        <strain evidence="2">Zhou-2022a</strain>
        <tissue evidence="2">Leaf</tissue>
    </source>
</reference>
<dbReference type="AlphaFoldDB" id="A0AAW2D942"/>
<name>A0AAW2D942_9ROSI</name>
<sequence length="147" mass="16494">MDKENGSDCNAPNVDGFDLGSSSVAQPIRSDQIRSNPNPMASNLLTSFFPENPMFPETISPRMKPGDSFPNVCKWYDAVSSQLAARFGWSKWTLACISTMTFSDLMLKRMIARAARGILIVFQLGKEIEISNFIIDDPCIIFDWKFN</sequence>
<comment type="caution">
    <text evidence="2">The sequence shown here is derived from an EMBL/GenBank/DDBJ whole genome shotgun (WGS) entry which is preliminary data.</text>
</comment>
<keyword evidence="3" id="KW-1185">Reference proteome</keyword>
<protein>
    <submittedName>
        <fullName evidence="2">Uncharacterized protein</fullName>
    </submittedName>
</protein>
<dbReference type="EMBL" id="JAZDWU010000003">
    <property type="protein sequence ID" value="KAL0006634.1"/>
    <property type="molecule type" value="Genomic_DNA"/>
</dbReference>
<organism evidence="2 3">
    <name type="scientific">Lithocarpus litseifolius</name>
    <dbReference type="NCBI Taxonomy" id="425828"/>
    <lineage>
        <taxon>Eukaryota</taxon>
        <taxon>Viridiplantae</taxon>
        <taxon>Streptophyta</taxon>
        <taxon>Embryophyta</taxon>
        <taxon>Tracheophyta</taxon>
        <taxon>Spermatophyta</taxon>
        <taxon>Magnoliopsida</taxon>
        <taxon>eudicotyledons</taxon>
        <taxon>Gunneridae</taxon>
        <taxon>Pentapetalae</taxon>
        <taxon>rosids</taxon>
        <taxon>fabids</taxon>
        <taxon>Fagales</taxon>
        <taxon>Fagaceae</taxon>
        <taxon>Lithocarpus</taxon>
    </lineage>
</organism>
<feature type="region of interest" description="Disordered" evidence="1">
    <location>
        <begin position="1"/>
        <end position="23"/>
    </location>
</feature>
<gene>
    <name evidence="2" type="ORF">SO802_008136</name>
</gene>
<dbReference type="Proteomes" id="UP001459277">
    <property type="component" value="Unassembled WGS sequence"/>
</dbReference>
<proteinExistence type="predicted"/>
<evidence type="ECO:0000313" key="3">
    <source>
        <dbReference type="Proteomes" id="UP001459277"/>
    </source>
</evidence>